<protein>
    <submittedName>
        <fullName evidence="7">Transposase</fullName>
    </submittedName>
</protein>
<dbReference type="InterPro" id="IPR013762">
    <property type="entry name" value="Integrase-like_cat_sf"/>
</dbReference>
<dbReference type="PANTHER" id="PTHR30349:SF87">
    <property type="entry name" value="TRANSPOSASE A"/>
    <property type="match status" value="1"/>
</dbReference>
<dbReference type="InterPro" id="IPR010998">
    <property type="entry name" value="Integrase_recombinase_N"/>
</dbReference>
<evidence type="ECO:0000256" key="2">
    <source>
        <dbReference type="ARBA" id="ARBA00023125"/>
    </source>
</evidence>
<dbReference type="GO" id="GO:0006310">
    <property type="term" value="P:DNA recombination"/>
    <property type="evidence" value="ECO:0007669"/>
    <property type="project" value="UniProtKB-KW"/>
</dbReference>
<feature type="domain" description="Tyr recombinase" evidence="5">
    <location>
        <begin position="170"/>
        <end position="361"/>
    </location>
</feature>
<dbReference type="AlphaFoldDB" id="A0A9X6X427"/>
<keyword evidence="3" id="KW-0233">DNA recombination</keyword>
<dbReference type="EMBL" id="NUWJ01000069">
    <property type="protein sequence ID" value="PFK22383.1"/>
    <property type="molecule type" value="Genomic_DNA"/>
</dbReference>
<dbReference type="InterPro" id="IPR050090">
    <property type="entry name" value="Tyrosine_recombinase_XerCD"/>
</dbReference>
<keyword evidence="1" id="KW-0229">DNA integration</keyword>
<dbReference type="Gene3D" id="1.10.443.10">
    <property type="entry name" value="Intergrase catalytic core"/>
    <property type="match status" value="1"/>
</dbReference>
<reference evidence="7 8" key="1">
    <citation type="submission" date="2017-09" db="EMBL/GenBank/DDBJ databases">
        <title>Large-scale bioinformatics analysis of Bacillus genomes uncovers conserved roles of natural products in bacterial physiology.</title>
        <authorList>
            <consortium name="Agbiome Team Llc"/>
            <person name="Bleich R.M."/>
            <person name="Grubbs K.J."/>
            <person name="Santa Maria K.C."/>
            <person name="Allen S.E."/>
            <person name="Farag S."/>
            <person name="Shank E.A."/>
            <person name="Bowers A."/>
        </authorList>
    </citation>
    <scope>NUCLEOTIDE SEQUENCE [LARGE SCALE GENOMIC DNA]</scope>
    <source>
        <strain evidence="7 8">AFS083741</strain>
    </source>
</reference>
<dbReference type="GO" id="GO:0015074">
    <property type="term" value="P:DNA integration"/>
    <property type="evidence" value="ECO:0007669"/>
    <property type="project" value="UniProtKB-KW"/>
</dbReference>
<dbReference type="InterPro" id="IPR004107">
    <property type="entry name" value="Integrase_SAM-like_N"/>
</dbReference>
<dbReference type="InterPro" id="IPR044068">
    <property type="entry name" value="CB"/>
</dbReference>
<evidence type="ECO:0000313" key="7">
    <source>
        <dbReference type="EMBL" id="PFK22383.1"/>
    </source>
</evidence>
<dbReference type="InterPro" id="IPR011010">
    <property type="entry name" value="DNA_brk_join_enz"/>
</dbReference>
<dbReference type="InterPro" id="IPR002104">
    <property type="entry name" value="Integrase_catalytic"/>
</dbReference>
<comment type="caution">
    <text evidence="7">The sequence shown here is derived from an EMBL/GenBank/DDBJ whole genome shotgun (WGS) entry which is preliminary data.</text>
</comment>
<evidence type="ECO:0000259" key="6">
    <source>
        <dbReference type="PROSITE" id="PS51900"/>
    </source>
</evidence>
<dbReference type="PROSITE" id="PS51898">
    <property type="entry name" value="TYR_RECOMBINASE"/>
    <property type="match status" value="1"/>
</dbReference>
<sequence length="376" mass="44762">MRVQEVLLKDKSKRYLLVDRNGIPVMPVTRYLKYLDVTGKSGNTQKTYCYALKQYFTYLEETNKDYRYVHLEDLVTFLWWLQNPYKSTKVVPLMPVKALKSKKTVNLTVTVVKHFYDYLYRNEEISTDIDEKLLRQMGIGRKTRYKSFLYHLSKDEPSIQNVLKLKEPSKKVKTLSKEQVQQVIDATTNIRDSFLIRLLFETGLRIGEALSLYLEDFHFDYQKGHRIQLKERGELVNGAKLKTGEREIFVSHTLMDLYDDYLYEVIDEFDISTNFVFVKLRGKNAGRPMTYSDVEALFKRLRKKTKLKLHPHLFRHTHATMYYQKTKDIKQVQERLGHSHIQTTMNLYLHLSESDIREDWEKAQSIFEIPQNKKRD</sequence>
<evidence type="ECO:0000259" key="5">
    <source>
        <dbReference type="PROSITE" id="PS51898"/>
    </source>
</evidence>
<evidence type="ECO:0000256" key="1">
    <source>
        <dbReference type="ARBA" id="ARBA00022908"/>
    </source>
</evidence>
<gene>
    <name evidence="7" type="ORF">COI98_07985</name>
</gene>
<evidence type="ECO:0000256" key="3">
    <source>
        <dbReference type="ARBA" id="ARBA00023172"/>
    </source>
</evidence>
<name>A0A9X6X427_BACCE</name>
<dbReference type="Gene3D" id="1.10.150.130">
    <property type="match status" value="1"/>
</dbReference>
<dbReference type="PANTHER" id="PTHR30349">
    <property type="entry name" value="PHAGE INTEGRASE-RELATED"/>
    <property type="match status" value="1"/>
</dbReference>
<organism evidence="7 8">
    <name type="scientific">Bacillus cereus</name>
    <dbReference type="NCBI Taxonomy" id="1396"/>
    <lineage>
        <taxon>Bacteria</taxon>
        <taxon>Bacillati</taxon>
        <taxon>Bacillota</taxon>
        <taxon>Bacilli</taxon>
        <taxon>Bacillales</taxon>
        <taxon>Bacillaceae</taxon>
        <taxon>Bacillus</taxon>
        <taxon>Bacillus cereus group</taxon>
    </lineage>
</organism>
<accession>A0A9X6X427</accession>
<evidence type="ECO:0000313" key="8">
    <source>
        <dbReference type="Proteomes" id="UP000224413"/>
    </source>
</evidence>
<dbReference type="SUPFAM" id="SSF56349">
    <property type="entry name" value="DNA breaking-rejoining enzymes"/>
    <property type="match status" value="1"/>
</dbReference>
<feature type="domain" description="Core-binding (CB)" evidence="6">
    <location>
        <begin position="22"/>
        <end position="120"/>
    </location>
</feature>
<dbReference type="Pfam" id="PF00589">
    <property type="entry name" value="Phage_integrase"/>
    <property type="match status" value="1"/>
</dbReference>
<keyword evidence="2 4" id="KW-0238">DNA-binding</keyword>
<dbReference type="Proteomes" id="UP000224413">
    <property type="component" value="Unassembled WGS sequence"/>
</dbReference>
<proteinExistence type="predicted"/>
<dbReference type="RefSeq" id="WP_098583068.1">
    <property type="nucleotide sequence ID" value="NZ_NUWJ01000069.1"/>
</dbReference>
<dbReference type="PROSITE" id="PS51900">
    <property type="entry name" value="CB"/>
    <property type="match status" value="1"/>
</dbReference>
<dbReference type="GO" id="GO:0003677">
    <property type="term" value="F:DNA binding"/>
    <property type="evidence" value="ECO:0007669"/>
    <property type="project" value="UniProtKB-UniRule"/>
</dbReference>
<evidence type="ECO:0000256" key="4">
    <source>
        <dbReference type="PROSITE-ProRule" id="PRU01248"/>
    </source>
</evidence>
<dbReference type="Pfam" id="PF02899">
    <property type="entry name" value="Phage_int_SAM_1"/>
    <property type="match status" value="1"/>
</dbReference>